<feature type="binding site" evidence="9">
    <location>
        <begin position="271"/>
        <end position="273"/>
    </location>
    <ligand>
        <name>ATP</name>
        <dbReference type="ChEBI" id="CHEBI:30616"/>
    </ligand>
</feature>
<feature type="short sequence motif" description="'HIGH' region" evidence="9">
    <location>
        <begin position="35"/>
        <end position="45"/>
    </location>
</feature>
<evidence type="ECO:0000256" key="1">
    <source>
        <dbReference type="ARBA" id="ARBA00005594"/>
    </source>
</evidence>
<keyword evidence="5 9" id="KW-0067">ATP-binding</keyword>
<protein>
    <recommendedName>
        <fullName evidence="9">Glutamine--tRNA ligase</fullName>
        <ecNumber evidence="9">6.1.1.18</ecNumber>
    </recommendedName>
    <alternativeName>
        <fullName evidence="9">Glutaminyl-tRNA synthetase</fullName>
        <shortName evidence="9">GlnRS</shortName>
    </alternativeName>
</protein>
<organism evidence="15 16">
    <name type="scientific">Chromatium okenii</name>
    <dbReference type="NCBI Taxonomy" id="61644"/>
    <lineage>
        <taxon>Bacteria</taxon>
        <taxon>Pseudomonadati</taxon>
        <taxon>Pseudomonadota</taxon>
        <taxon>Gammaproteobacteria</taxon>
        <taxon>Chromatiales</taxon>
        <taxon>Chromatiaceae</taxon>
        <taxon>Chromatium</taxon>
    </lineage>
</organism>
<dbReference type="InterPro" id="IPR020056">
    <property type="entry name" value="Rbsml_bL25/Gln-tRNA_synth_N"/>
</dbReference>
<dbReference type="GO" id="GO:0006425">
    <property type="term" value="P:glutaminyl-tRNA aminoacylation"/>
    <property type="evidence" value="ECO:0007669"/>
    <property type="project" value="UniProtKB-UniRule"/>
</dbReference>
<dbReference type="InterPro" id="IPR020059">
    <property type="entry name" value="Glu/Gln-tRNA-synth_Ib_codon-bd"/>
</dbReference>
<comment type="caution">
    <text evidence="9">Lacks conserved residue(s) required for the propagation of feature annotation.</text>
</comment>
<dbReference type="Gene3D" id="3.40.50.620">
    <property type="entry name" value="HUPs"/>
    <property type="match status" value="1"/>
</dbReference>
<dbReference type="EMBL" id="PPGH01000035">
    <property type="protein sequence ID" value="PQJ96265.1"/>
    <property type="molecule type" value="Genomic_DNA"/>
</dbReference>
<feature type="binding site" evidence="9">
    <location>
        <position position="68"/>
    </location>
    <ligand>
        <name>L-glutamine</name>
        <dbReference type="ChEBI" id="CHEBI:58359"/>
    </ligand>
</feature>
<keyword evidence="7 9" id="KW-0030">Aminoacyl-tRNA synthetase</keyword>
<dbReference type="FunFam" id="3.40.50.620:FF:000037">
    <property type="entry name" value="Glutamine--tRNA ligase cytoplasmic"/>
    <property type="match status" value="1"/>
</dbReference>
<dbReference type="Gene3D" id="1.10.1160.10">
    <property type="entry name" value="Glutamyl-trna Synthetase, Domain 2"/>
    <property type="match status" value="1"/>
</dbReference>
<dbReference type="GO" id="GO:0004819">
    <property type="term" value="F:glutamine-tRNA ligase activity"/>
    <property type="evidence" value="ECO:0007669"/>
    <property type="project" value="UniProtKB-UniRule"/>
</dbReference>
<keyword evidence="2 9" id="KW-0963">Cytoplasm</keyword>
<dbReference type="Pfam" id="PF00749">
    <property type="entry name" value="tRNA-synt_1c"/>
    <property type="match status" value="1"/>
</dbReference>
<dbReference type="Proteomes" id="UP000239936">
    <property type="component" value="Unassembled WGS sequence"/>
</dbReference>
<dbReference type="NCBIfam" id="NF011291">
    <property type="entry name" value="PRK14703.1"/>
    <property type="match status" value="1"/>
</dbReference>
<dbReference type="InterPro" id="IPR011035">
    <property type="entry name" value="Ribosomal_bL25/Gln-tRNA_synth"/>
</dbReference>
<dbReference type="Pfam" id="PF20974">
    <property type="entry name" value="tRNA-synt_1c_C2"/>
    <property type="match status" value="1"/>
</dbReference>
<gene>
    <name evidence="9" type="primary">glnS</name>
    <name evidence="15" type="ORF">CXB77_10875</name>
</gene>
<evidence type="ECO:0000259" key="13">
    <source>
        <dbReference type="Pfam" id="PF03950"/>
    </source>
</evidence>
<dbReference type="InterPro" id="IPR022861">
    <property type="entry name" value="Gln_tRNA_ligase_bac"/>
</dbReference>
<comment type="catalytic activity">
    <reaction evidence="8 9">
        <text>tRNA(Gln) + L-glutamine + ATP = L-glutaminyl-tRNA(Gln) + AMP + diphosphate</text>
        <dbReference type="Rhea" id="RHEA:20121"/>
        <dbReference type="Rhea" id="RHEA-COMP:9662"/>
        <dbReference type="Rhea" id="RHEA-COMP:9681"/>
        <dbReference type="ChEBI" id="CHEBI:30616"/>
        <dbReference type="ChEBI" id="CHEBI:33019"/>
        <dbReference type="ChEBI" id="CHEBI:58359"/>
        <dbReference type="ChEBI" id="CHEBI:78442"/>
        <dbReference type="ChEBI" id="CHEBI:78521"/>
        <dbReference type="ChEBI" id="CHEBI:456215"/>
        <dbReference type="EC" id="6.1.1.18"/>
    </reaction>
</comment>
<accession>A0A2S7XRC7</accession>
<name>A0A2S7XRC7_9GAMM</name>
<evidence type="ECO:0000256" key="3">
    <source>
        <dbReference type="ARBA" id="ARBA00022598"/>
    </source>
</evidence>
<dbReference type="InterPro" id="IPR001412">
    <property type="entry name" value="aa-tRNA-synth_I_CS"/>
</dbReference>
<evidence type="ECO:0000256" key="2">
    <source>
        <dbReference type="ARBA" id="ARBA00022490"/>
    </source>
</evidence>
<feature type="domain" description="Glutamyl/glutaminyl-tRNA synthetase class Ib catalytic" evidence="12">
    <location>
        <begin position="29"/>
        <end position="339"/>
    </location>
</feature>
<dbReference type="AlphaFoldDB" id="A0A2S7XRC7"/>
<dbReference type="Gene3D" id="3.90.800.10">
    <property type="entry name" value="Glutamyl-tRNA Synthetase, Domain 3"/>
    <property type="match status" value="1"/>
</dbReference>
<comment type="caution">
    <text evidence="15">The sequence shown here is derived from an EMBL/GenBank/DDBJ whole genome shotgun (WGS) entry which is preliminary data.</text>
</comment>
<keyword evidence="4 9" id="KW-0547">Nucleotide-binding</keyword>
<dbReference type="InterPro" id="IPR049437">
    <property type="entry name" value="tRNA-synt_1c_C2"/>
</dbReference>
<keyword evidence="16" id="KW-1185">Reference proteome</keyword>
<dbReference type="InterPro" id="IPR000924">
    <property type="entry name" value="Glu/Gln-tRNA-synth"/>
</dbReference>
<feature type="domain" description="Glutamyl/glutaminyl-tRNA synthetase class Ib anti-codon binding" evidence="13">
    <location>
        <begin position="416"/>
        <end position="491"/>
    </location>
</feature>
<proteinExistence type="inferred from homology"/>
<dbReference type="SUPFAM" id="SSF52374">
    <property type="entry name" value="Nucleotidylyl transferase"/>
    <property type="match status" value="1"/>
</dbReference>
<dbReference type="Gene3D" id="2.40.240.10">
    <property type="entry name" value="Ribosomal Protein L25, Chain P"/>
    <property type="match status" value="2"/>
</dbReference>
<evidence type="ECO:0000256" key="6">
    <source>
        <dbReference type="ARBA" id="ARBA00022917"/>
    </source>
</evidence>
<dbReference type="OrthoDB" id="9801560at2"/>
<sequence>MTDAVDPPRTNFIRQIIDADLAAGKHDHIATRFPPEPNGYLHIGHAKSIALNFGLALDYHGTCNLRFDDTNPLKEDVEFVDSIQADVRWLGFDWGERRFFASDYFEQLYQFAIELIEQNLAYVCDLSAEDTRTYRGTLTEPGRDSPYRERSVAENLDLFARMRSGEFADGSRTLRARIDMRSPNINLRDPVLYRLKHGVIHHQTGSAWCLYPTYDYTHPLSDALEGITHSLCTLEFEDHRPLYDWCIDHVSVPSKPRQIEFSRLNLEYTVMSKRRLTELVSEQLVNGWDDPRMPTLAGLRRRGYTPAAIREFCERVGVTKSDNLVEMALLESAIRDDLDASAPRRMAVLRPLKVVLTNYLEEIPPAPPFTKGGEEKPPVDKSPQPPLLKGEEEEKPPFEKGGLGGFDQTKQLEGFSVTLPNHPKDASMGSRELPFGAELWIDHNDFAEQPPKDFKRLIPGGEVRLRGAYVIRCDEVIKDAAGAVTELRASVDFATLGKNPEGRKVKGVIHWVAAATAIPAEIRLYDRLFRVPTPGAGGNDYRADLNPNSLQVLTDCMVEPALADVRSGERFQFEREGYFVADPDTAPARPVFNLTVGLRDIWGKNRT</sequence>
<evidence type="ECO:0000256" key="4">
    <source>
        <dbReference type="ARBA" id="ARBA00022741"/>
    </source>
</evidence>
<dbReference type="GO" id="GO:0005524">
    <property type="term" value="F:ATP binding"/>
    <property type="evidence" value="ECO:0007669"/>
    <property type="project" value="UniProtKB-UniRule"/>
</dbReference>
<evidence type="ECO:0000259" key="12">
    <source>
        <dbReference type="Pfam" id="PF00749"/>
    </source>
</evidence>
<feature type="binding site" evidence="9">
    <location>
        <begin position="42"/>
        <end position="48"/>
    </location>
    <ligand>
        <name>ATP</name>
        <dbReference type="ChEBI" id="CHEBI:30616"/>
    </ligand>
</feature>
<dbReference type="PANTHER" id="PTHR43097">
    <property type="entry name" value="GLUTAMINE-TRNA LIGASE"/>
    <property type="match status" value="1"/>
</dbReference>
<dbReference type="PANTHER" id="PTHR43097:SF5">
    <property type="entry name" value="GLUTAMATE--TRNA LIGASE"/>
    <property type="match status" value="1"/>
</dbReference>
<dbReference type="FunFam" id="1.10.1160.10:FF:000001">
    <property type="entry name" value="Glutamine--tRNA ligase"/>
    <property type="match status" value="1"/>
</dbReference>
<comment type="subcellular location">
    <subcellularLocation>
        <location evidence="9">Cytoplasm</location>
    </subcellularLocation>
</comment>
<dbReference type="InterPro" id="IPR050132">
    <property type="entry name" value="Gln/Glu-tRNA_Ligase"/>
</dbReference>
<feature type="binding site" evidence="9">
    <location>
        <begin position="263"/>
        <end position="264"/>
    </location>
    <ligand>
        <name>ATP</name>
        <dbReference type="ChEBI" id="CHEBI:30616"/>
    </ligand>
</feature>
<dbReference type="CDD" id="cd00807">
    <property type="entry name" value="GlnRS_core"/>
    <property type="match status" value="1"/>
</dbReference>
<evidence type="ECO:0000256" key="5">
    <source>
        <dbReference type="ARBA" id="ARBA00022840"/>
    </source>
</evidence>
<evidence type="ECO:0000256" key="7">
    <source>
        <dbReference type="ARBA" id="ARBA00023146"/>
    </source>
</evidence>
<feature type="short sequence motif" description="'KMSKS' region" evidence="9">
    <location>
        <begin position="270"/>
        <end position="274"/>
    </location>
</feature>
<dbReference type="NCBIfam" id="TIGR00440">
    <property type="entry name" value="glnS"/>
    <property type="match status" value="1"/>
</dbReference>
<dbReference type="FunFam" id="3.90.800.10:FF:000001">
    <property type="entry name" value="Glutamine--tRNA ligase"/>
    <property type="match status" value="1"/>
</dbReference>
<dbReference type="PROSITE" id="PS00178">
    <property type="entry name" value="AA_TRNA_LIGASE_I"/>
    <property type="match status" value="1"/>
</dbReference>
<comment type="similarity">
    <text evidence="1 9 10">Belongs to the class-I aminoacyl-tRNA synthetase family.</text>
</comment>
<evidence type="ECO:0000256" key="8">
    <source>
        <dbReference type="ARBA" id="ARBA00048270"/>
    </source>
</evidence>
<evidence type="ECO:0000259" key="14">
    <source>
        <dbReference type="Pfam" id="PF20974"/>
    </source>
</evidence>
<dbReference type="InterPro" id="IPR004514">
    <property type="entry name" value="Gln-tRNA-synth"/>
</dbReference>
<dbReference type="SUPFAM" id="SSF50715">
    <property type="entry name" value="Ribosomal protein L25-like"/>
    <property type="match status" value="1"/>
</dbReference>
<dbReference type="InterPro" id="IPR020058">
    <property type="entry name" value="Glu/Gln-tRNA-synth_Ib_cat-dom"/>
</dbReference>
<comment type="subunit">
    <text evidence="9">Monomer.</text>
</comment>
<feature type="binding site" evidence="9">
    <location>
        <position position="233"/>
    </location>
    <ligand>
        <name>ATP</name>
        <dbReference type="ChEBI" id="CHEBI:30616"/>
    </ligand>
</feature>
<dbReference type="PRINTS" id="PR00987">
    <property type="entry name" value="TRNASYNTHGLU"/>
</dbReference>
<feature type="compositionally biased region" description="Basic and acidic residues" evidence="11">
    <location>
        <begin position="389"/>
        <end position="398"/>
    </location>
</feature>
<keyword evidence="3 9" id="KW-0436">Ligase</keyword>
<evidence type="ECO:0000256" key="9">
    <source>
        <dbReference type="HAMAP-Rule" id="MF_00126"/>
    </source>
</evidence>
<dbReference type="Pfam" id="PF03950">
    <property type="entry name" value="tRNA-synt_1c_C"/>
    <property type="match status" value="1"/>
</dbReference>
<dbReference type="InterPro" id="IPR014729">
    <property type="entry name" value="Rossmann-like_a/b/a_fold"/>
</dbReference>
<feature type="binding site" evidence="9">
    <location>
        <position position="214"/>
    </location>
    <ligand>
        <name>L-glutamine</name>
        <dbReference type="ChEBI" id="CHEBI:58359"/>
    </ligand>
</feature>
<dbReference type="GO" id="GO:0006424">
    <property type="term" value="P:glutamyl-tRNA aminoacylation"/>
    <property type="evidence" value="ECO:0007669"/>
    <property type="project" value="UniProtKB-UniRule"/>
</dbReference>
<evidence type="ECO:0000256" key="11">
    <source>
        <dbReference type="SAM" id="MobiDB-lite"/>
    </source>
</evidence>
<evidence type="ECO:0000313" key="15">
    <source>
        <dbReference type="EMBL" id="PQJ96265.1"/>
    </source>
</evidence>
<reference evidence="15 16" key="1">
    <citation type="submission" date="2018-01" db="EMBL/GenBank/DDBJ databases">
        <title>The complete genome sequence of Chromatium okenii LaCa, a purple sulfur bacterium with a turbulent life.</title>
        <authorList>
            <person name="Luedin S.M."/>
            <person name="Liechti N."/>
            <person name="Storelli N."/>
            <person name="Danza F."/>
            <person name="Wittwer M."/>
            <person name="Pothier J.F."/>
            <person name="Tonolla M.A."/>
        </authorList>
    </citation>
    <scope>NUCLEOTIDE SEQUENCE [LARGE SCALE GENOMIC DNA]</scope>
    <source>
        <strain evidence="15 16">LaCa</strain>
    </source>
</reference>
<feature type="domain" description="tRNA synthetases class I (E and Q) anti-codon binding" evidence="14">
    <location>
        <begin position="508"/>
        <end position="582"/>
    </location>
</feature>
<dbReference type="HAMAP" id="MF_00126">
    <property type="entry name" value="Gln_tRNA_synth"/>
    <property type="match status" value="1"/>
</dbReference>
<dbReference type="GO" id="GO:0005829">
    <property type="term" value="C:cytosol"/>
    <property type="evidence" value="ECO:0007669"/>
    <property type="project" value="TreeGrafter"/>
</dbReference>
<keyword evidence="6 9" id="KW-0648">Protein biosynthesis</keyword>
<dbReference type="InterPro" id="IPR020061">
    <property type="entry name" value="Glu_tRNA_lig_a-bdl"/>
</dbReference>
<evidence type="ECO:0000313" key="16">
    <source>
        <dbReference type="Proteomes" id="UP000239936"/>
    </source>
</evidence>
<dbReference type="RefSeq" id="WP_105073891.1">
    <property type="nucleotide sequence ID" value="NZ_PPGH01000035.1"/>
</dbReference>
<dbReference type="EC" id="6.1.1.18" evidence="9"/>
<evidence type="ECO:0000256" key="10">
    <source>
        <dbReference type="RuleBase" id="RU363037"/>
    </source>
</evidence>
<feature type="binding site" evidence="9">
    <location>
        <begin position="36"/>
        <end position="38"/>
    </location>
    <ligand>
        <name>ATP</name>
        <dbReference type="ChEBI" id="CHEBI:30616"/>
    </ligand>
</feature>
<feature type="region of interest" description="Disordered" evidence="11">
    <location>
        <begin position="366"/>
        <end position="405"/>
    </location>
</feature>